<dbReference type="PROSITE" id="PS00211">
    <property type="entry name" value="ABC_TRANSPORTER_1"/>
    <property type="match status" value="1"/>
</dbReference>
<sequence length="369" mass="39813">MQDSIVRMENARKSFSLPGGRTINALNGIDLDVRRNEFLTLLGPSGCGKTTLLQAINGFVALDTGRLMIDGENVVDTPPHRRPVNTVFQNYALFPHMTVGENTGYALEVARVPKGERKQRVDAALRMVGLEDLGSQRPRQLSGGQQQRVALARAIVARPKLLLLDEPLSALDRNLRQAMQIELKTLQHELGISFIFVTHDQEEALTMSDRIAVLQGGTIQQLDTPRKIYDKPANAFVASFIGASNLFEGTVSGQSVVTGEGDVIHCLHGVEAFHGGNPVTALIRPEQLSLSAAGTPDPSIEIEVEQIVFVGSSFELLGRTARGRKLSAIIPAAYTARIAAVEQERKAVLTYDPAAVHLMPGNAKGGASA</sequence>
<dbReference type="GO" id="GO:0043190">
    <property type="term" value="C:ATP-binding cassette (ABC) transporter complex"/>
    <property type="evidence" value="ECO:0007669"/>
    <property type="project" value="InterPro"/>
</dbReference>
<keyword evidence="3 7" id="KW-0547">Nucleotide-binding</keyword>
<dbReference type="PROSITE" id="PS50893">
    <property type="entry name" value="ABC_TRANSPORTER_2"/>
    <property type="match status" value="1"/>
</dbReference>
<evidence type="ECO:0000313" key="10">
    <source>
        <dbReference type="Proteomes" id="UP000238563"/>
    </source>
</evidence>
<keyword evidence="1 7" id="KW-0813">Transport</keyword>
<keyword evidence="4 7" id="KW-0067">ATP-binding</keyword>
<organism evidence="9 10">
    <name type="scientific">Phyllobacterium myrsinacearum</name>
    <dbReference type="NCBI Taxonomy" id="28101"/>
    <lineage>
        <taxon>Bacteria</taxon>
        <taxon>Pseudomonadati</taxon>
        <taxon>Pseudomonadota</taxon>
        <taxon>Alphaproteobacteria</taxon>
        <taxon>Hyphomicrobiales</taxon>
        <taxon>Phyllobacteriaceae</taxon>
        <taxon>Phyllobacterium</taxon>
    </lineage>
</organism>
<keyword evidence="2 7" id="KW-1003">Cell membrane</keyword>
<dbReference type="SUPFAM" id="SSF52540">
    <property type="entry name" value="P-loop containing nucleoside triphosphate hydrolases"/>
    <property type="match status" value="1"/>
</dbReference>
<keyword evidence="10" id="KW-1185">Reference proteome</keyword>
<comment type="function">
    <text evidence="7">Part of the ABC transporter complex PotABCD involved in spermidine/putrescine import. Responsible for energy coupling to the transport system.</text>
</comment>
<dbReference type="OrthoDB" id="9802264at2"/>
<evidence type="ECO:0000256" key="2">
    <source>
        <dbReference type="ARBA" id="ARBA00022475"/>
    </source>
</evidence>
<name>A0A2S9JFV1_9HYPH</name>
<dbReference type="Pfam" id="PF00005">
    <property type="entry name" value="ABC_tran"/>
    <property type="match status" value="1"/>
</dbReference>
<proteinExistence type="inferred from homology"/>
<protein>
    <recommendedName>
        <fullName evidence="7">Spermidine/putrescine import ATP-binding protein PotA</fullName>
        <ecNumber evidence="7">7.6.2.11</ecNumber>
    </recommendedName>
</protein>
<evidence type="ECO:0000256" key="5">
    <source>
        <dbReference type="ARBA" id="ARBA00022967"/>
    </source>
</evidence>
<evidence type="ECO:0000256" key="1">
    <source>
        <dbReference type="ARBA" id="ARBA00022448"/>
    </source>
</evidence>
<dbReference type="SMART" id="SM00382">
    <property type="entry name" value="AAA"/>
    <property type="match status" value="1"/>
</dbReference>
<dbReference type="EMBL" id="PVBT01000005">
    <property type="protein sequence ID" value="PRD51795.1"/>
    <property type="molecule type" value="Genomic_DNA"/>
</dbReference>
<evidence type="ECO:0000259" key="8">
    <source>
        <dbReference type="PROSITE" id="PS50893"/>
    </source>
</evidence>
<evidence type="ECO:0000256" key="7">
    <source>
        <dbReference type="RuleBase" id="RU364083"/>
    </source>
</evidence>
<dbReference type="PANTHER" id="PTHR42781">
    <property type="entry name" value="SPERMIDINE/PUTRESCINE IMPORT ATP-BINDING PROTEIN POTA"/>
    <property type="match status" value="1"/>
</dbReference>
<comment type="catalytic activity">
    <reaction evidence="7">
        <text>ATP + H2O + polyamine-[polyamine-binding protein]Side 1 = ADP + phosphate + polyamineSide 2 + [polyamine-binding protein]Side 1.</text>
        <dbReference type="EC" id="7.6.2.11"/>
    </reaction>
</comment>
<feature type="domain" description="ABC transporter" evidence="8">
    <location>
        <begin position="6"/>
        <end position="241"/>
    </location>
</feature>
<dbReference type="NCBIfam" id="TIGR01187">
    <property type="entry name" value="potA"/>
    <property type="match status" value="1"/>
</dbReference>
<dbReference type="SUPFAM" id="SSF50331">
    <property type="entry name" value="MOP-like"/>
    <property type="match status" value="1"/>
</dbReference>
<keyword evidence="5 7" id="KW-1278">Translocase</keyword>
<dbReference type="InterPro" id="IPR005893">
    <property type="entry name" value="PotA-like"/>
</dbReference>
<dbReference type="Gene3D" id="2.40.50.100">
    <property type="match status" value="1"/>
</dbReference>
<dbReference type="InterPro" id="IPR027417">
    <property type="entry name" value="P-loop_NTPase"/>
</dbReference>
<dbReference type="GO" id="GO:0015417">
    <property type="term" value="F:ABC-type polyamine transporter activity"/>
    <property type="evidence" value="ECO:0007669"/>
    <property type="project" value="UniProtKB-EC"/>
</dbReference>
<evidence type="ECO:0000256" key="6">
    <source>
        <dbReference type="ARBA" id="ARBA00023136"/>
    </source>
</evidence>
<accession>A0A2S9JFV1</accession>
<dbReference type="GO" id="GO:0005524">
    <property type="term" value="F:ATP binding"/>
    <property type="evidence" value="ECO:0007669"/>
    <property type="project" value="UniProtKB-KW"/>
</dbReference>
<comment type="similarity">
    <text evidence="7">Belongs to the ABC transporter superfamily. Spermidine/putrescine importer (TC 3.A.1.11.1) family.</text>
</comment>
<dbReference type="InterPro" id="IPR003593">
    <property type="entry name" value="AAA+_ATPase"/>
</dbReference>
<dbReference type="GO" id="GO:0016887">
    <property type="term" value="F:ATP hydrolysis activity"/>
    <property type="evidence" value="ECO:0007669"/>
    <property type="project" value="InterPro"/>
</dbReference>
<dbReference type="PANTHER" id="PTHR42781:SF4">
    <property type="entry name" value="SPERMIDINE_PUTRESCINE IMPORT ATP-BINDING PROTEIN POTA"/>
    <property type="match status" value="1"/>
</dbReference>
<evidence type="ECO:0000313" key="9">
    <source>
        <dbReference type="EMBL" id="PRD51795.1"/>
    </source>
</evidence>
<comment type="subunit">
    <text evidence="7">The complex is composed of two ATP-binding proteins (PotA), two transmembrane proteins (PotB and PotC) and a solute-binding protein (PotD).</text>
</comment>
<dbReference type="GO" id="GO:0015847">
    <property type="term" value="P:putrescine transport"/>
    <property type="evidence" value="ECO:0007669"/>
    <property type="project" value="UniProtKB-ARBA"/>
</dbReference>
<dbReference type="Pfam" id="PF08402">
    <property type="entry name" value="TOBE_2"/>
    <property type="match status" value="1"/>
</dbReference>
<dbReference type="InterPro" id="IPR003439">
    <property type="entry name" value="ABC_transporter-like_ATP-bd"/>
</dbReference>
<dbReference type="Proteomes" id="UP000238563">
    <property type="component" value="Unassembled WGS sequence"/>
</dbReference>
<dbReference type="RefSeq" id="WP_105735353.1">
    <property type="nucleotide sequence ID" value="NZ_PVBT01000005.1"/>
</dbReference>
<dbReference type="FunFam" id="3.40.50.300:FF:000133">
    <property type="entry name" value="Spermidine/putrescine import ATP-binding protein PotA"/>
    <property type="match status" value="1"/>
</dbReference>
<dbReference type="InterPro" id="IPR050093">
    <property type="entry name" value="ABC_SmlMolc_Importer"/>
</dbReference>
<dbReference type="Gene3D" id="3.40.50.300">
    <property type="entry name" value="P-loop containing nucleotide triphosphate hydrolases"/>
    <property type="match status" value="1"/>
</dbReference>
<comment type="caution">
    <text evidence="9">The sequence shown here is derived from an EMBL/GenBank/DDBJ whole genome shotgun (WGS) entry which is preliminary data.</text>
</comment>
<keyword evidence="6 7" id="KW-0472">Membrane</keyword>
<reference evidence="9 10" key="1">
    <citation type="submission" date="2018-02" db="EMBL/GenBank/DDBJ databases">
        <title>The draft genome of Phyllobacterium myrsinacearum DSM5892.</title>
        <authorList>
            <person name="Li L."/>
            <person name="Liu L."/>
            <person name="Zhang X."/>
            <person name="Wang T."/>
        </authorList>
    </citation>
    <scope>NUCLEOTIDE SEQUENCE [LARGE SCALE GENOMIC DNA]</scope>
    <source>
        <strain evidence="9 10">DSM 5892</strain>
    </source>
</reference>
<dbReference type="InterPro" id="IPR008995">
    <property type="entry name" value="Mo/tungstate-bd_C_term_dom"/>
</dbReference>
<dbReference type="AlphaFoldDB" id="A0A2S9JFV1"/>
<gene>
    <name evidence="7" type="primary">potA</name>
    <name evidence="9" type="ORF">C5750_18325</name>
</gene>
<evidence type="ECO:0000256" key="4">
    <source>
        <dbReference type="ARBA" id="ARBA00022840"/>
    </source>
</evidence>
<dbReference type="InterPro" id="IPR013611">
    <property type="entry name" value="Transp-assoc_OB_typ2"/>
</dbReference>
<dbReference type="InterPro" id="IPR017871">
    <property type="entry name" value="ABC_transporter-like_CS"/>
</dbReference>
<evidence type="ECO:0000256" key="3">
    <source>
        <dbReference type="ARBA" id="ARBA00022741"/>
    </source>
</evidence>
<dbReference type="EC" id="7.6.2.11" evidence="7"/>